<evidence type="ECO:0000256" key="1">
    <source>
        <dbReference type="SAM" id="MobiDB-lite"/>
    </source>
</evidence>
<reference evidence="3" key="1">
    <citation type="submission" date="2021-02" db="EMBL/GenBank/DDBJ databases">
        <title>Genome sequence Cadophora malorum strain M34.</title>
        <authorList>
            <person name="Stefanovic E."/>
            <person name="Vu D."/>
            <person name="Scully C."/>
            <person name="Dijksterhuis J."/>
            <person name="Roader J."/>
            <person name="Houbraken J."/>
        </authorList>
    </citation>
    <scope>NUCLEOTIDE SEQUENCE</scope>
    <source>
        <strain evidence="3">M34</strain>
    </source>
</reference>
<dbReference type="AlphaFoldDB" id="A0A8H8BS78"/>
<feature type="transmembrane region" description="Helical" evidence="2">
    <location>
        <begin position="228"/>
        <end position="249"/>
    </location>
</feature>
<dbReference type="EMBL" id="JAFJYH010000049">
    <property type="protein sequence ID" value="KAG4422392.1"/>
    <property type="molecule type" value="Genomic_DNA"/>
</dbReference>
<name>A0A8H8BS78_9HELO</name>
<keyword evidence="4" id="KW-1185">Reference proteome</keyword>
<dbReference type="InterPro" id="IPR028000">
    <property type="entry name" value="Pma1"/>
</dbReference>
<feature type="compositionally biased region" description="Basic and acidic residues" evidence="1">
    <location>
        <begin position="287"/>
        <end position="303"/>
    </location>
</feature>
<dbReference type="Pfam" id="PF14610">
    <property type="entry name" value="Psg1"/>
    <property type="match status" value="1"/>
</dbReference>
<feature type="compositionally biased region" description="Basic and acidic residues" evidence="1">
    <location>
        <begin position="336"/>
        <end position="348"/>
    </location>
</feature>
<dbReference type="OrthoDB" id="4084551at2759"/>
<comment type="caution">
    <text evidence="3">The sequence shown here is derived from an EMBL/GenBank/DDBJ whole genome shotgun (WGS) entry which is preliminary data.</text>
</comment>
<keyword evidence="2" id="KW-0812">Transmembrane</keyword>
<evidence type="ECO:0000313" key="4">
    <source>
        <dbReference type="Proteomes" id="UP000664132"/>
    </source>
</evidence>
<gene>
    <name evidence="3" type="ORF">IFR04_004416</name>
</gene>
<feature type="region of interest" description="Disordered" evidence="1">
    <location>
        <begin position="267"/>
        <end position="348"/>
    </location>
</feature>
<evidence type="ECO:0000313" key="3">
    <source>
        <dbReference type="EMBL" id="KAG4422392.1"/>
    </source>
</evidence>
<dbReference type="Proteomes" id="UP000664132">
    <property type="component" value="Unassembled WGS sequence"/>
</dbReference>
<keyword evidence="2" id="KW-1133">Transmembrane helix</keyword>
<keyword evidence="2" id="KW-0472">Membrane</keyword>
<sequence length="348" mass="38028">MVIKYVYAMNALQLEPPRGWRSVQDLVSNAFNPWISVDPSGIPVATYTPSITTVNGVETTLNPIPYSLTATGTATQTASNSAETTAATRGGSFQECHNRDGKYAPFCSPTNGSDVNVDGKYYVTWDKDFFAQRNASVNIVANYVNDTGHGPVAFKSDPVSTSDGYYVWTIQKDWLQEMKTNNVTLFLNQINPPAGAQLSLEGPIVRVKVYEKPIYHQSPSSAPKGQSLYIALPTVLGFILLCVIGGYFWNRNSHKIGLGNVMGRRSGYGTGKSRSQRMGLGKNGDIQLRDRELRSDGQYHDAPAKVAMSPGREIDRDSGKLGSLAGSPTGNGGHNHFRDELRRQEGLR</sequence>
<proteinExistence type="predicted"/>
<organism evidence="3 4">
    <name type="scientific">Cadophora malorum</name>
    <dbReference type="NCBI Taxonomy" id="108018"/>
    <lineage>
        <taxon>Eukaryota</taxon>
        <taxon>Fungi</taxon>
        <taxon>Dikarya</taxon>
        <taxon>Ascomycota</taxon>
        <taxon>Pezizomycotina</taxon>
        <taxon>Leotiomycetes</taxon>
        <taxon>Helotiales</taxon>
        <taxon>Ploettnerulaceae</taxon>
        <taxon>Cadophora</taxon>
    </lineage>
</organism>
<evidence type="ECO:0000256" key="2">
    <source>
        <dbReference type="SAM" id="Phobius"/>
    </source>
</evidence>
<protein>
    <submittedName>
        <fullName evidence="3">Uncharacterized protein</fullName>
    </submittedName>
</protein>
<accession>A0A8H8BS78</accession>